<evidence type="ECO:0000313" key="2">
    <source>
        <dbReference type="EMBL" id="EAT90531.1"/>
    </source>
</evidence>
<dbReference type="GeneID" id="5969779"/>
<evidence type="ECO:0000313" key="3">
    <source>
        <dbReference type="Proteomes" id="UP000001055"/>
    </source>
</evidence>
<dbReference type="HOGENOM" id="CLU_2062324_0_0_1"/>
<protein>
    <submittedName>
        <fullName evidence="2">Uncharacterized protein</fullName>
    </submittedName>
</protein>
<feature type="compositionally biased region" description="Basic residues" evidence="1">
    <location>
        <begin position="52"/>
        <end position="63"/>
    </location>
</feature>
<dbReference type="KEGG" id="pno:SNOG_02319"/>
<feature type="compositionally biased region" description="Low complexity" evidence="1">
    <location>
        <begin position="71"/>
        <end position="96"/>
    </location>
</feature>
<organism evidence="2 3">
    <name type="scientific">Phaeosphaeria nodorum (strain SN15 / ATCC MYA-4574 / FGSC 10173)</name>
    <name type="common">Glume blotch fungus</name>
    <name type="synonym">Parastagonospora nodorum</name>
    <dbReference type="NCBI Taxonomy" id="321614"/>
    <lineage>
        <taxon>Eukaryota</taxon>
        <taxon>Fungi</taxon>
        <taxon>Dikarya</taxon>
        <taxon>Ascomycota</taxon>
        <taxon>Pezizomycotina</taxon>
        <taxon>Dothideomycetes</taxon>
        <taxon>Pleosporomycetidae</taxon>
        <taxon>Pleosporales</taxon>
        <taxon>Pleosporineae</taxon>
        <taxon>Phaeosphaeriaceae</taxon>
        <taxon>Parastagonospora</taxon>
    </lineage>
</organism>
<dbReference type="EMBL" id="CH445327">
    <property type="protein sequence ID" value="EAT90531.1"/>
    <property type="molecule type" value="Genomic_DNA"/>
</dbReference>
<proteinExistence type="predicted"/>
<dbReference type="Proteomes" id="UP000001055">
    <property type="component" value="Unassembled WGS sequence"/>
</dbReference>
<feature type="region of interest" description="Disordered" evidence="1">
    <location>
        <begin position="52"/>
        <end position="119"/>
    </location>
</feature>
<evidence type="ECO:0000256" key="1">
    <source>
        <dbReference type="SAM" id="MobiDB-lite"/>
    </source>
</evidence>
<sequence>MATLAQFDGIVLVEYITPAFNTIQPPTDNWRSEYQRARYKDLAETYLSHHRLHPSLKISRHHSTSQPTIRPPTMSSSSSTPSSTSTAGSSSGSTGSHLPYAPFPYPLPSGGRGSGQQGK</sequence>
<dbReference type="InParanoid" id="Q0V0Z5"/>
<feature type="compositionally biased region" description="Gly residues" evidence="1">
    <location>
        <begin position="110"/>
        <end position="119"/>
    </location>
</feature>
<name>Q0V0Z5_PHANO</name>
<accession>Q0V0Z5</accession>
<dbReference type="AlphaFoldDB" id="Q0V0Z5"/>
<dbReference type="eggNOG" id="ENOG502T616">
    <property type="taxonomic scope" value="Eukaryota"/>
</dbReference>
<dbReference type="RefSeq" id="XP_001792929.1">
    <property type="nucleotide sequence ID" value="XM_001792877.1"/>
</dbReference>
<reference evidence="3" key="1">
    <citation type="journal article" date="2007" name="Plant Cell">
        <title>Dothideomycete-plant interactions illuminated by genome sequencing and EST analysis of the wheat pathogen Stagonospora nodorum.</title>
        <authorList>
            <person name="Hane J.K."/>
            <person name="Lowe R.G."/>
            <person name="Solomon P.S."/>
            <person name="Tan K.C."/>
            <person name="Schoch C.L."/>
            <person name="Spatafora J.W."/>
            <person name="Crous P.W."/>
            <person name="Kodira C."/>
            <person name="Birren B.W."/>
            <person name="Galagan J.E."/>
            <person name="Torriani S.F."/>
            <person name="McDonald B.A."/>
            <person name="Oliver R.P."/>
        </authorList>
    </citation>
    <scope>NUCLEOTIDE SEQUENCE [LARGE SCALE GENOMIC DNA]</scope>
    <source>
        <strain evidence="3">SN15 / ATCC MYA-4574 / FGSC 10173</strain>
    </source>
</reference>
<gene>
    <name evidence="2" type="ORF">SNOG_02319</name>
</gene>